<proteinExistence type="predicted"/>
<name>A0A7M4DQ62_9MICO</name>
<reference evidence="1 2" key="1">
    <citation type="submission" date="2019-11" db="EMBL/GenBank/DDBJ databases">
        <authorList>
            <person name="Criscuolo A."/>
        </authorList>
    </citation>
    <scope>NUCLEOTIDE SEQUENCE [LARGE SCALE GENOMIC DNA]</scope>
    <source>
        <strain evidence="1">CIP111667</strain>
    </source>
</reference>
<dbReference type="Proteomes" id="UP000419743">
    <property type="component" value="Unassembled WGS sequence"/>
</dbReference>
<dbReference type="EMBL" id="CACRYJ010000060">
    <property type="protein sequence ID" value="VZO39606.1"/>
    <property type="molecule type" value="Genomic_DNA"/>
</dbReference>
<keyword evidence="2" id="KW-1185">Reference proteome</keyword>
<evidence type="ECO:0000313" key="2">
    <source>
        <dbReference type="Proteomes" id="UP000419743"/>
    </source>
</evidence>
<gene>
    <name evidence="1" type="ORF">HALOF300_04300</name>
</gene>
<comment type="caution">
    <text evidence="1">The sequence shown here is derived from an EMBL/GenBank/DDBJ whole genome shotgun (WGS) entry which is preliminary data.</text>
</comment>
<protein>
    <submittedName>
        <fullName evidence="1">Uncharacterized protein</fullName>
    </submittedName>
</protein>
<organism evidence="1 2">
    <name type="scientific">Occultella aeris</name>
    <dbReference type="NCBI Taxonomy" id="2761496"/>
    <lineage>
        <taxon>Bacteria</taxon>
        <taxon>Bacillati</taxon>
        <taxon>Actinomycetota</taxon>
        <taxon>Actinomycetes</taxon>
        <taxon>Micrococcales</taxon>
        <taxon>Ruaniaceae</taxon>
        <taxon>Occultella</taxon>
    </lineage>
</organism>
<sequence length="349" mass="35491">MRKGMLFGIIGAVVLVIALVVVLSVTNARRAEQRAAEEAAASEAAAEAAAQARADAAIAPVQGYLQALADADAAAALSFLSIDSSPSELMTDEVLAASNAIAPISAIEVSPVDPGTALGVVDVPVSYLLGDEQIDVTFNVSGPVTENDDAPWEISGGYGTVFVSDPFVAAGGLVNGVPVTSTIVDVFFGAYQLSLSDTRFGLEGTTAATISVDSLEADFDAEVVLTEEGLVAFRTLVNAAVSTCVASTTLVAGCGIDLPDTIQGTTVHEGTVARSLTAEAQVTLDSLEATVTSDEPRIVTGESIGAVDVEFDCTENGQSGRCELLFGSAGSLGAPVVDFGADAPVVRWD</sequence>
<dbReference type="AlphaFoldDB" id="A0A7M4DQ62"/>
<evidence type="ECO:0000313" key="1">
    <source>
        <dbReference type="EMBL" id="VZO39606.1"/>
    </source>
</evidence>
<accession>A0A7M4DQ62</accession>
<dbReference type="RefSeq" id="WP_156742912.1">
    <property type="nucleotide sequence ID" value="NZ_CACRYJ010000060.1"/>
</dbReference>